<protein>
    <submittedName>
        <fullName evidence="7">N-acetylmuramoyl-L-alanine amidase</fullName>
        <ecNumber evidence="7">3.5.1.28</ecNumber>
    </submittedName>
</protein>
<proteinExistence type="predicted"/>
<dbReference type="CDD" id="cd02696">
    <property type="entry name" value="MurNAc-LAA"/>
    <property type="match status" value="1"/>
</dbReference>
<dbReference type="GO" id="GO:0008745">
    <property type="term" value="F:N-acetylmuramoyl-L-alanine amidase activity"/>
    <property type="evidence" value="ECO:0007669"/>
    <property type="project" value="UniProtKB-EC"/>
</dbReference>
<dbReference type="Gene3D" id="3.40.630.40">
    <property type="entry name" value="Zn-dependent exopeptidases"/>
    <property type="match status" value="1"/>
</dbReference>
<dbReference type="SMART" id="SM00257">
    <property type="entry name" value="LysM"/>
    <property type="match status" value="1"/>
</dbReference>
<name>A0A3B0ZVF0_9ZZZZ</name>
<dbReference type="SUPFAM" id="SSF54106">
    <property type="entry name" value="LysM domain"/>
    <property type="match status" value="1"/>
</dbReference>
<dbReference type="AlphaFoldDB" id="A0A3B0ZVF0"/>
<keyword evidence="4 7" id="KW-0378">Hydrolase</keyword>
<dbReference type="EC" id="3.5.1.28" evidence="7"/>
<evidence type="ECO:0000259" key="6">
    <source>
        <dbReference type="PROSITE" id="PS51782"/>
    </source>
</evidence>
<reference evidence="7" key="1">
    <citation type="submission" date="2018-06" db="EMBL/GenBank/DDBJ databases">
        <authorList>
            <person name="Zhirakovskaya E."/>
        </authorList>
    </citation>
    <scope>NUCLEOTIDE SEQUENCE</scope>
</reference>
<keyword evidence="5" id="KW-0961">Cell wall biogenesis/degradation</keyword>
<evidence type="ECO:0000313" key="7">
    <source>
        <dbReference type="EMBL" id="VAW85434.1"/>
    </source>
</evidence>
<comment type="subcellular location">
    <subcellularLocation>
        <location evidence="1">Periplasm</location>
    </subcellularLocation>
</comment>
<feature type="domain" description="LysM" evidence="6">
    <location>
        <begin position="390"/>
        <end position="433"/>
    </location>
</feature>
<dbReference type="InterPro" id="IPR018392">
    <property type="entry name" value="LysM"/>
</dbReference>
<evidence type="ECO:0000256" key="5">
    <source>
        <dbReference type="ARBA" id="ARBA00023316"/>
    </source>
</evidence>
<evidence type="ECO:0000256" key="2">
    <source>
        <dbReference type="ARBA" id="ARBA00022729"/>
    </source>
</evidence>
<dbReference type="CDD" id="cd00118">
    <property type="entry name" value="LysM"/>
    <property type="match status" value="1"/>
</dbReference>
<dbReference type="SUPFAM" id="SSF53187">
    <property type="entry name" value="Zn-dependent exopeptidases"/>
    <property type="match status" value="1"/>
</dbReference>
<dbReference type="SMART" id="SM00646">
    <property type="entry name" value="Ami_3"/>
    <property type="match status" value="1"/>
</dbReference>
<dbReference type="Pfam" id="PF11741">
    <property type="entry name" value="AMIN"/>
    <property type="match status" value="1"/>
</dbReference>
<keyword evidence="3" id="KW-0574">Periplasm</keyword>
<dbReference type="FunFam" id="3.40.630.40:FF:000001">
    <property type="entry name" value="N-acetylmuramoyl-L-alanine amidase"/>
    <property type="match status" value="1"/>
</dbReference>
<keyword evidence="2" id="KW-0732">Signal</keyword>
<dbReference type="Gene3D" id="2.60.40.3500">
    <property type="match status" value="1"/>
</dbReference>
<dbReference type="InterPro" id="IPR050695">
    <property type="entry name" value="N-acetylmuramoyl_amidase_3"/>
</dbReference>
<gene>
    <name evidence="7" type="ORF">MNBD_GAMMA16-188</name>
</gene>
<dbReference type="GO" id="GO:0071555">
    <property type="term" value="P:cell wall organization"/>
    <property type="evidence" value="ECO:0007669"/>
    <property type="project" value="UniProtKB-KW"/>
</dbReference>
<dbReference type="InterPro" id="IPR036779">
    <property type="entry name" value="LysM_dom_sf"/>
</dbReference>
<dbReference type="Gene3D" id="3.10.350.10">
    <property type="entry name" value="LysM domain"/>
    <property type="match status" value="1"/>
</dbReference>
<evidence type="ECO:0000256" key="3">
    <source>
        <dbReference type="ARBA" id="ARBA00022764"/>
    </source>
</evidence>
<organism evidence="7">
    <name type="scientific">hydrothermal vent metagenome</name>
    <dbReference type="NCBI Taxonomy" id="652676"/>
    <lineage>
        <taxon>unclassified sequences</taxon>
        <taxon>metagenomes</taxon>
        <taxon>ecological metagenomes</taxon>
    </lineage>
</organism>
<dbReference type="PANTHER" id="PTHR30404:SF0">
    <property type="entry name" value="N-ACETYLMURAMOYL-L-ALANINE AMIDASE AMIC"/>
    <property type="match status" value="1"/>
</dbReference>
<evidence type="ECO:0000256" key="1">
    <source>
        <dbReference type="ARBA" id="ARBA00004418"/>
    </source>
</evidence>
<sequence>MSKLILAVLLVTLTVLGLLSPSYADSARVNDARVWPAPDGSRLIFDLNQSLKYKVFRLSNPERVVIDFKKTRLLTRLKSLDLSKSSIKRIRSGKRNGKDLRIVLDMKETVSPKSALLRPNSEYGFRLVLDLDRVKQKSHRSLESRLTQQKNKENQDIVVAIDAGHGGEDPGARGRRGTKEKDIVLKIARELKRMFDQQKGMKGVLIRSGDYYLDLRKRMKIARQHRADFFISIHADAFHDPRARGSSVYSLSSRGENSEAARWLAKKANNADLIGGVQLANKDDMVASMLLDMAQSATRKASYKAARNILHELKGVGKVHSKTVQSASFVVLKSPDIPSVLVETAYISNPSEEKKLQTKTYQKAIAKAIFNGVYRYFNRSPPTGSLLARNRHTIAQGETLGEIALYYRVSIKKLKVANNLRSDKIISGQVLRIPIDSTQPKAI</sequence>
<dbReference type="InterPro" id="IPR021731">
    <property type="entry name" value="AMIN_dom"/>
</dbReference>
<dbReference type="InterPro" id="IPR002508">
    <property type="entry name" value="MurNAc-LAA_cat"/>
</dbReference>
<dbReference type="EMBL" id="UOFO01000072">
    <property type="protein sequence ID" value="VAW85434.1"/>
    <property type="molecule type" value="Genomic_DNA"/>
</dbReference>
<dbReference type="PANTHER" id="PTHR30404">
    <property type="entry name" value="N-ACETYLMURAMOYL-L-ALANINE AMIDASE"/>
    <property type="match status" value="1"/>
</dbReference>
<dbReference type="Pfam" id="PF01520">
    <property type="entry name" value="Amidase_3"/>
    <property type="match status" value="1"/>
</dbReference>
<accession>A0A3B0ZVF0</accession>
<dbReference type="GO" id="GO:0030288">
    <property type="term" value="C:outer membrane-bounded periplasmic space"/>
    <property type="evidence" value="ECO:0007669"/>
    <property type="project" value="TreeGrafter"/>
</dbReference>
<evidence type="ECO:0000256" key="4">
    <source>
        <dbReference type="ARBA" id="ARBA00022801"/>
    </source>
</evidence>
<dbReference type="PROSITE" id="PS51782">
    <property type="entry name" value="LYSM"/>
    <property type="match status" value="1"/>
</dbReference>
<dbReference type="Pfam" id="PF01476">
    <property type="entry name" value="LysM"/>
    <property type="match status" value="1"/>
</dbReference>
<dbReference type="GO" id="GO:0009253">
    <property type="term" value="P:peptidoglycan catabolic process"/>
    <property type="evidence" value="ECO:0007669"/>
    <property type="project" value="InterPro"/>
</dbReference>